<comment type="subcellular location">
    <subcellularLocation>
        <location evidence="1">Membrane</location>
        <topology evidence="1">Multi-pass membrane protein</topology>
    </subcellularLocation>
</comment>
<feature type="transmembrane region" description="Helical" evidence="5">
    <location>
        <begin position="259"/>
        <end position="281"/>
    </location>
</feature>
<feature type="transmembrane region" description="Helical" evidence="5">
    <location>
        <begin position="99"/>
        <end position="116"/>
    </location>
</feature>
<protein>
    <submittedName>
        <fullName evidence="7">Unannotated protein</fullName>
    </submittedName>
</protein>
<evidence type="ECO:0000256" key="1">
    <source>
        <dbReference type="ARBA" id="ARBA00004141"/>
    </source>
</evidence>
<feature type="transmembrane region" description="Helical" evidence="5">
    <location>
        <begin position="160"/>
        <end position="186"/>
    </location>
</feature>
<dbReference type="InterPro" id="IPR052185">
    <property type="entry name" value="IPC_Synthase-Related"/>
</dbReference>
<evidence type="ECO:0000259" key="6">
    <source>
        <dbReference type="Pfam" id="PF14378"/>
    </source>
</evidence>
<reference evidence="7" key="1">
    <citation type="submission" date="2020-05" db="EMBL/GenBank/DDBJ databases">
        <authorList>
            <person name="Chiriac C."/>
            <person name="Salcher M."/>
            <person name="Ghai R."/>
            <person name="Kavagutti S V."/>
        </authorList>
    </citation>
    <scope>NUCLEOTIDE SEQUENCE</scope>
</reference>
<feature type="transmembrane region" description="Helical" evidence="5">
    <location>
        <begin position="313"/>
        <end position="331"/>
    </location>
</feature>
<evidence type="ECO:0000313" key="7">
    <source>
        <dbReference type="EMBL" id="CAB4769204.1"/>
    </source>
</evidence>
<organism evidence="7">
    <name type="scientific">freshwater metagenome</name>
    <dbReference type="NCBI Taxonomy" id="449393"/>
    <lineage>
        <taxon>unclassified sequences</taxon>
        <taxon>metagenomes</taxon>
        <taxon>ecological metagenomes</taxon>
    </lineage>
</organism>
<feature type="transmembrane region" description="Helical" evidence="5">
    <location>
        <begin position="288"/>
        <end position="307"/>
    </location>
</feature>
<dbReference type="CDD" id="cd03386">
    <property type="entry name" value="PAP2_Aur1_like"/>
    <property type="match status" value="1"/>
</dbReference>
<feature type="transmembrane region" description="Helical" evidence="5">
    <location>
        <begin position="193"/>
        <end position="214"/>
    </location>
</feature>
<proteinExistence type="predicted"/>
<keyword evidence="2 5" id="KW-0812">Transmembrane</keyword>
<evidence type="ECO:0000256" key="3">
    <source>
        <dbReference type="ARBA" id="ARBA00022989"/>
    </source>
</evidence>
<dbReference type="PANTHER" id="PTHR31310:SF7">
    <property type="entry name" value="PA-PHOSPHATASE RELATED-FAMILY PROTEIN DDB_G0268928"/>
    <property type="match status" value="1"/>
</dbReference>
<evidence type="ECO:0000256" key="4">
    <source>
        <dbReference type="ARBA" id="ARBA00023136"/>
    </source>
</evidence>
<evidence type="ECO:0000256" key="2">
    <source>
        <dbReference type="ARBA" id="ARBA00022692"/>
    </source>
</evidence>
<dbReference type="PANTHER" id="PTHR31310">
    <property type="match status" value="1"/>
</dbReference>
<dbReference type="Gene3D" id="1.20.144.10">
    <property type="entry name" value="Phosphatidic acid phosphatase type 2/haloperoxidase"/>
    <property type="match status" value="1"/>
</dbReference>
<gene>
    <name evidence="7" type="ORF">UFOPK2761_03286</name>
</gene>
<keyword evidence="4 5" id="KW-0472">Membrane</keyword>
<feature type="domain" description="Inositolphosphotransferase Aur1/Ipt1" evidence="6">
    <location>
        <begin position="133"/>
        <end position="325"/>
    </location>
</feature>
<keyword evidence="3 5" id="KW-1133">Transmembrane helix</keyword>
<feature type="transmembrane region" description="Helical" evidence="5">
    <location>
        <begin position="53"/>
        <end position="73"/>
    </location>
</feature>
<name>A0A6J6VBT5_9ZZZZ</name>
<accession>A0A6J6VBT5</accession>
<dbReference type="AlphaFoldDB" id="A0A6J6VBT5"/>
<dbReference type="EMBL" id="CAEZYQ010000043">
    <property type="protein sequence ID" value="CAB4769204.1"/>
    <property type="molecule type" value="Genomic_DNA"/>
</dbReference>
<evidence type="ECO:0000256" key="5">
    <source>
        <dbReference type="SAM" id="Phobius"/>
    </source>
</evidence>
<sequence>MARTPRITRVYRRAYTALVATALAIGVWAIVTAQVVDRPLIDPEGSFLGPSWLRLPILCLGALALDLVPRALWRSGGRPRAAAAVMKERWRTHWTRERLLLVMLGIVGFYVIYVSYRNLKSFLPLVSDRIYDRELHLLDRALFFGREPGPVFHELLGTNVVAHFLSAFYLLFIPMVAILVTVWLVWARNISHGWWFVTSQGFAWTLGTLSYYALPTLGPGLEYYWLYDNLAHTGTTDLMNALVNARQDFRFGDGETQTVAGFASLHTGISLLWALMVQFTVRNRWIRIAFWVNFGLTVVATLYFGWHYIADDIAGITIAFVSFYLAGLATGQKFDHGGLASHPTSTTSKIPVSQD</sequence>
<dbReference type="InterPro" id="IPR026841">
    <property type="entry name" value="Aur1/Ipt1"/>
</dbReference>
<dbReference type="GO" id="GO:0016020">
    <property type="term" value="C:membrane"/>
    <property type="evidence" value="ECO:0007669"/>
    <property type="project" value="UniProtKB-SubCell"/>
</dbReference>
<dbReference type="Pfam" id="PF14378">
    <property type="entry name" value="PAP2_3"/>
    <property type="match status" value="1"/>
</dbReference>